<accession>A0A1H6M3K8</accession>
<proteinExistence type="predicted"/>
<dbReference type="STRING" id="173990.SAMN05660691_02202"/>
<gene>
    <name evidence="1" type="ORF">SAMN05660691_02202</name>
</gene>
<evidence type="ECO:0000313" key="2">
    <source>
        <dbReference type="Proteomes" id="UP000199371"/>
    </source>
</evidence>
<sequence length="55" mass="6349">MKIRLFLMSDNFTYTPQLAQNNHLPAFIECKVSRCAYTEQVVQHIDWAVNSAFAS</sequence>
<dbReference type="EMBL" id="FNXF01000007">
    <property type="protein sequence ID" value="SEH92552.1"/>
    <property type="molecule type" value="Genomic_DNA"/>
</dbReference>
<evidence type="ECO:0000313" key="1">
    <source>
        <dbReference type="EMBL" id="SEH92552.1"/>
    </source>
</evidence>
<organism evidence="1 2">
    <name type="scientific">Rheinheimera pacifica</name>
    <dbReference type="NCBI Taxonomy" id="173990"/>
    <lineage>
        <taxon>Bacteria</taxon>
        <taxon>Pseudomonadati</taxon>
        <taxon>Pseudomonadota</taxon>
        <taxon>Gammaproteobacteria</taxon>
        <taxon>Chromatiales</taxon>
        <taxon>Chromatiaceae</taxon>
        <taxon>Rheinheimera</taxon>
    </lineage>
</organism>
<dbReference type="Proteomes" id="UP000199371">
    <property type="component" value="Unassembled WGS sequence"/>
</dbReference>
<name>A0A1H6M3K8_9GAMM</name>
<protein>
    <submittedName>
        <fullName evidence="1">Uncharacterized protein</fullName>
    </submittedName>
</protein>
<reference evidence="2" key="1">
    <citation type="submission" date="2016-10" db="EMBL/GenBank/DDBJ databases">
        <authorList>
            <person name="Varghese N."/>
            <person name="Submissions S."/>
        </authorList>
    </citation>
    <scope>NUCLEOTIDE SEQUENCE [LARGE SCALE GENOMIC DNA]</scope>
    <source>
        <strain evidence="2">DSM 17616</strain>
    </source>
</reference>
<dbReference type="AlphaFoldDB" id="A0A1H6M3K8"/>
<keyword evidence="2" id="KW-1185">Reference proteome</keyword>